<dbReference type="AlphaFoldDB" id="A0A286UR12"/>
<dbReference type="GO" id="GO:0004650">
    <property type="term" value="F:polygalacturonase activity"/>
    <property type="evidence" value="ECO:0007669"/>
    <property type="project" value="InterPro"/>
</dbReference>
<dbReference type="SUPFAM" id="SSF51126">
    <property type="entry name" value="Pectin lyase-like"/>
    <property type="match status" value="1"/>
</dbReference>
<evidence type="ECO:0000256" key="4">
    <source>
        <dbReference type="ARBA" id="ARBA00022729"/>
    </source>
</evidence>
<dbReference type="GO" id="GO:0005576">
    <property type="term" value="C:extracellular region"/>
    <property type="evidence" value="ECO:0007669"/>
    <property type="project" value="UniProtKB-SubCell"/>
</dbReference>
<keyword evidence="9 17" id="KW-0326">Glycosidase</keyword>
<dbReference type="Gene3D" id="2.160.20.10">
    <property type="entry name" value="Single-stranded right-handed beta-helix, Pectin lyase-like"/>
    <property type="match status" value="1"/>
</dbReference>
<comment type="subcellular location">
    <subcellularLocation>
        <location evidence="1">Secreted</location>
    </subcellularLocation>
</comment>
<dbReference type="PANTHER" id="PTHR31736:SF11">
    <property type="entry name" value="EXOPOLYGALACTURONASE C-RELATED"/>
    <property type="match status" value="1"/>
</dbReference>
<evidence type="ECO:0000256" key="15">
    <source>
        <dbReference type="ARBA" id="ARBA00048766"/>
    </source>
</evidence>
<evidence type="ECO:0000256" key="2">
    <source>
        <dbReference type="ARBA" id="ARBA00008834"/>
    </source>
</evidence>
<evidence type="ECO:0000313" key="20">
    <source>
        <dbReference type="Proteomes" id="UP000217199"/>
    </source>
</evidence>
<comment type="similarity">
    <text evidence="2 17">Belongs to the glycosyl hydrolase 28 family.</text>
</comment>
<evidence type="ECO:0000313" key="19">
    <source>
        <dbReference type="EMBL" id="PAV22036.1"/>
    </source>
</evidence>
<keyword evidence="5" id="KW-0677">Repeat</keyword>
<evidence type="ECO:0000256" key="7">
    <source>
        <dbReference type="ARBA" id="ARBA00023157"/>
    </source>
</evidence>
<feature type="chain" id="PRO_5013910955" description="galacturonan 1,4-alpha-galacturonidase" evidence="18">
    <location>
        <begin position="18"/>
        <end position="421"/>
    </location>
</feature>
<dbReference type="GO" id="GO:0047911">
    <property type="term" value="F:galacturan 1,4-alpha-galacturonidase activity"/>
    <property type="evidence" value="ECO:0007669"/>
    <property type="project" value="UniProtKB-EC"/>
</dbReference>
<keyword evidence="4 18" id="KW-0732">Signal</keyword>
<evidence type="ECO:0000256" key="3">
    <source>
        <dbReference type="ARBA" id="ARBA00022525"/>
    </source>
</evidence>
<dbReference type="OrthoDB" id="187139at2759"/>
<evidence type="ECO:0000256" key="5">
    <source>
        <dbReference type="ARBA" id="ARBA00022737"/>
    </source>
</evidence>
<dbReference type="PROSITE" id="PS00502">
    <property type="entry name" value="POLYGALACTURONASE"/>
    <property type="match status" value="1"/>
</dbReference>
<dbReference type="STRING" id="2282107.A0A286UR12"/>
<protein>
    <recommendedName>
        <fullName evidence="12">galacturonan 1,4-alpha-galacturonidase</fullName>
        <ecNumber evidence="12">3.2.1.67</ecNumber>
    </recommendedName>
    <alternativeName>
        <fullName evidence="13">Galacturan 1,4-alpha-galacturonidase C</fullName>
    </alternativeName>
    <alternativeName>
        <fullName evidence="14">Poly(1,4-alpha-D-galacturonide)galacturonohydrolase C</fullName>
    </alternativeName>
</protein>
<comment type="caution">
    <text evidence="19">The sequence shown here is derived from an EMBL/GenBank/DDBJ whole genome shotgun (WGS) entry which is preliminary data.</text>
</comment>
<dbReference type="Proteomes" id="UP000217199">
    <property type="component" value="Unassembled WGS sequence"/>
</dbReference>
<evidence type="ECO:0000256" key="12">
    <source>
        <dbReference type="ARBA" id="ARBA00038933"/>
    </source>
</evidence>
<dbReference type="EC" id="3.2.1.67" evidence="12"/>
<dbReference type="InterPro" id="IPR000743">
    <property type="entry name" value="Glyco_hydro_28"/>
</dbReference>
<keyword evidence="6 17" id="KW-0378">Hydrolase</keyword>
<comment type="catalytic activity">
    <reaction evidence="15">
        <text>[(1-&gt;4)-alpha-D-galacturonosyl](n) + H2O = alpha-D-galacturonate + [(1-&gt;4)-alpha-D-galacturonosyl](n-1)</text>
        <dbReference type="Rhea" id="RHEA:14117"/>
        <dbReference type="Rhea" id="RHEA-COMP:14570"/>
        <dbReference type="Rhea" id="RHEA-COMP:14572"/>
        <dbReference type="ChEBI" id="CHEBI:15377"/>
        <dbReference type="ChEBI" id="CHEBI:58658"/>
        <dbReference type="ChEBI" id="CHEBI:140523"/>
        <dbReference type="EC" id="3.2.1.67"/>
    </reaction>
</comment>
<evidence type="ECO:0000256" key="11">
    <source>
        <dbReference type="ARBA" id="ARBA00037312"/>
    </source>
</evidence>
<proteinExistence type="inferred from homology"/>
<feature type="signal peptide" evidence="18">
    <location>
        <begin position="1"/>
        <end position="17"/>
    </location>
</feature>
<accession>A0A286UR12</accession>
<organism evidence="19 20">
    <name type="scientific">Pyrrhoderma noxium</name>
    <dbReference type="NCBI Taxonomy" id="2282107"/>
    <lineage>
        <taxon>Eukaryota</taxon>
        <taxon>Fungi</taxon>
        <taxon>Dikarya</taxon>
        <taxon>Basidiomycota</taxon>
        <taxon>Agaricomycotina</taxon>
        <taxon>Agaricomycetes</taxon>
        <taxon>Hymenochaetales</taxon>
        <taxon>Hymenochaetaceae</taxon>
        <taxon>Pyrrhoderma</taxon>
    </lineage>
</organism>
<feature type="active site" evidence="16">
    <location>
        <position position="237"/>
    </location>
</feature>
<keyword evidence="20" id="KW-1185">Reference proteome</keyword>
<keyword evidence="7" id="KW-1015">Disulfide bond</keyword>
<dbReference type="Pfam" id="PF00295">
    <property type="entry name" value="Glyco_hydro_28"/>
    <property type="match status" value="1"/>
</dbReference>
<comment type="function">
    <text evidence="11">Specific in hydrolyzing the terminal glycosidic bond of polygalacturonic acid and oligogalacturonates.</text>
</comment>
<evidence type="ECO:0000256" key="17">
    <source>
        <dbReference type="RuleBase" id="RU361169"/>
    </source>
</evidence>
<dbReference type="InterPro" id="IPR011050">
    <property type="entry name" value="Pectin_lyase_fold/virulence"/>
</dbReference>
<evidence type="ECO:0000256" key="18">
    <source>
        <dbReference type="SAM" id="SignalP"/>
    </source>
</evidence>
<evidence type="ECO:0000256" key="13">
    <source>
        <dbReference type="ARBA" id="ARBA00041474"/>
    </source>
</evidence>
<keyword evidence="10" id="KW-0961">Cell wall biogenesis/degradation</keyword>
<evidence type="ECO:0000256" key="8">
    <source>
        <dbReference type="ARBA" id="ARBA00023180"/>
    </source>
</evidence>
<dbReference type="GO" id="GO:0005975">
    <property type="term" value="P:carbohydrate metabolic process"/>
    <property type="evidence" value="ECO:0007669"/>
    <property type="project" value="InterPro"/>
</dbReference>
<evidence type="ECO:0000256" key="1">
    <source>
        <dbReference type="ARBA" id="ARBA00004613"/>
    </source>
</evidence>
<keyword evidence="8" id="KW-0325">Glycoprotein</keyword>
<dbReference type="GO" id="GO:0071555">
    <property type="term" value="P:cell wall organization"/>
    <property type="evidence" value="ECO:0007669"/>
    <property type="project" value="UniProtKB-KW"/>
</dbReference>
<evidence type="ECO:0000256" key="16">
    <source>
        <dbReference type="PROSITE-ProRule" id="PRU10052"/>
    </source>
</evidence>
<evidence type="ECO:0000256" key="10">
    <source>
        <dbReference type="ARBA" id="ARBA00023316"/>
    </source>
</evidence>
<dbReference type="InParanoid" id="A0A286UR12"/>
<reference evidence="19 20" key="1">
    <citation type="journal article" date="2017" name="Mol. Ecol.">
        <title>Comparative and population genomic landscape of Phellinus noxius: A hypervariable fungus causing root rot in trees.</title>
        <authorList>
            <person name="Chung C.L."/>
            <person name="Lee T.J."/>
            <person name="Akiba M."/>
            <person name="Lee H.H."/>
            <person name="Kuo T.H."/>
            <person name="Liu D."/>
            <person name="Ke H.M."/>
            <person name="Yokoi T."/>
            <person name="Roa M.B."/>
            <person name="Lu M.J."/>
            <person name="Chang Y.Y."/>
            <person name="Ann P.J."/>
            <person name="Tsai J.N."/>
            <person name="Chen C.Y."/>
            <person name="Tzean S.S."/>
            <person name="Ota Y."/>
            <person name="Hattori T."/>
            <person name="Sahashi N."/>
            <person name="Liou R.F."/>
            <person name="Kikuchi T."/>
            <person name="Tsai I.J."/>
        </authorList>
    </citation>
    <scope>NUCLEOTIDE SEQUENCE [LARGE SCALE GENOMIC DNA]</scope>
    <source>
        <strain evidence="19 20">FFPRI411160</strain>
    </source>
</reference>
<keyword evidence="3" id="KW-0964">Secreted</keyword>
<evidence type="ECO:0000256" key="6">
    <source>
        <dbReference type="ARBA" id="ARBA00022801"/>
    </source>
</evidence>
<dbReference type="InterPro" id="IPR012334">
    <property type="entry name" value="Pectin_lyas_fold"/>
</dbReference>
<evidence type="ECO:0000256" key="14">
    <source>
        <dbReference type="ARBA" id="ARBA00042262"/>
    </source>
</evidence>
<evidence type="ECO:0000256" key="9">
    <source>
        <dbReference type="ARBA" id="ARBA00023295"/>
    </source>
</evidence>
<dbReference type="EMBL" id="NBII01000002">
    <property type="protein sequence ID" value="PAV22036.1"/>
    <property type="molecule type" value="Genomic_DNA"/>
</dbReference>
<gene>
    <name evidence="19" type="ORF">PNOK_0199300</name>
</gene>
<name>A0A286UR12_9AGAM</name>
<dbReference type="PANTHER" id="PTHR31736">
    <property type="match status" value="1"/>
</dbReference>
<sequence>MKSVLISLLASSQLVKAWKTFVVPHIDGDDDTPTLMAAVGNFSVNSTIVFEKGKTYNIFTPISFPTLTNVEILIQGNLSYPSDIPTVQASVSAPGYSGSWISFSGGTNVTLRGNTDPSWGWIDGHGQAWWDAQNQENRPHGIAFSKISGGVIRDIKIWKPIAWNFATSGAKNLHVFNNKILAKSDSDAFPFNTDGFSAGGTDLIFENNYVVNGDDCLTVGSGAKNIIFRNTYCEGGHGLSIGSLGKGGSVANVQDILIDNNLMRNTLYGARFKSWTGGNGLAKNITWRNIILDSVRFPIYVTQNYWDQGLGPAPNSTSPNNTHIQDFLFQNFVGTQNDQPNYFEGSCVSTPCWYDVANSTGREVIIFDLYPNTTSNIVAKDVFMRTETGADVAVMCNPDTISNDVGFVCQDGTYIRTAADF</sequence>